<dbReference type="InterPro" id="IPR006696">
    <property type="entry name" value="DUF423"/>
</dbReference>
<feature type="transmembrane region" description="Helical" evidence="6">
    <location>
        <begin position="6"/>
        <end position="26"/>
    </location>
</feature>
<dbReference type="GO" id="GO:0005886">
    <property type="term" value="C:plasma membrane"/>
    <property type="evidence" value="ECO:0007669"/>
    <property type="project" value="TreeGrafter"/>
</dbReference>
<feature type="transmembrane region" description="Helical" evidence="6">
    <location>
        <begin position="96"/>
        <end position="119"/>
    </location>
</feature>
<keyword evidence="4 6" id="KW-1133">Transmembrane helix</keyword>
<evidence type="ECO:0000256" key="4">
    <source>
        <dbReference type="ARBA" id="ARBA00022989"/>
    </source>
</evidence>
<dbReference type="Pfam" id="PF04241">
    <property type="entry name" value="DUF423"/>
    <property type="match status" value="1"/>
</dbReference>
<evidence type="ECO:0000256" key="5">
    <source>
        <dbReference type="ARBA" id="ARBA00023136"/>
    </source>
</evidence>
<gene>
    <name evidence="7" type="ORF">BAA01_09850</name>
</gene>
<dbReference type="AlphaFoldDB" id="A0A1Y3PG60"/>
<evidence type="ECO:0000313" key="7">
    <source>
        <dbReference type="EMBL" id="OUM86320.1"/>
    </source>
</evidence>
<evidence type="ECO:0000313" key="8">
    <source>
        <dbReference type="Proteomes" id="UP000196475"/>
    </source>
</evidence>
<feature type="transmembrane region" description="Helical" evidence="6">
    <location>
        <begin position="68"/>
        <end position="89"/>
    </location>
</feature>
<sequence>MQTFVVLGGILMAIGVAMGAFGAHALKDRLGAKGLTTFRTGVQYHLIHALGMVAVGILAGQYPDDGRIPAAGWLLLAGIILFSGSLYVLSVKKIRWLGPVTPLGGLSFILGWVLLAASLM</sequence>
<evidence type="ECO:0000256" key="1">
    <source>
        <dbReference type="ARBA" id="ARBA00004141"/>
    </source>
</evidence>
<name>A0A1Y3PG60_9BACI</name>
<comment type="caution">
    <text evidence="7">The sequence shown here is derived from an EMBL/GenBank/DDBJ whole genome shotgun (WGS) entry which is preliminary data.</text>
</comment>
<dbReference type="EMBL" id="LZRT01000092">
    <property type="protein sequence ID" value="OUM86320.1"/>
    <property type="molecule type" value="Genomic_DNA"/>
</dbReference>
<reference evidence="8" key="1">
    <citation type="submission" date="2016-06" db="EMBL/GenBank/DDBJ databases">
        <authorList>
            <person name="Nascimento L."/>
            <person name="Pereira R.V."/>
            <person name="Martins L.F."/>
            <person name="Quaggio R.B."/>
            <person name="Silva A.M."/>
            <person name="Setubal J.C."/>
        </authorList>
    </citation>
    <scope>NUCLEOTIDE SEQUENCE [LARGE SCALE GENOMIC DNA]</scope>
</reference>
<organism evidence="7 8">
    <name type="scientific">Bacillus thermozeamaize</name>
    <dbReference type="NCBI Taxonomy" id="230954"/>
    <lineage>
        <taxon>Bacteria</taxon>
        <taxon>Bacillati</taxon>
        <taxon>Bacillota</taxon>
        <taxon>Bacilli</taxon>
        <taxon>Bacillales</taxon>
        <taxon>Bacillaceae</taxon>
        <taxon>Bacillus</taxon>
    </lineage>
</organism>
<accession>A0A1Y3PG60</accession>
<keyword evidence="5 6" id="KW-0472">Membrane</keyword>
<evidence type="ECO:0000256" key="2">
    <source>
        <dbReference type="ARBA" id="ARBA00009694"/>
    </source>
</evidence>
<keyword evidence="3 6" id="KW-0812">Transmembrane</keyword>
<protein>
    <recommendedName>
        <fullName evidence="9">DUF423 domain-containing protein</fullName>
    </recommendedName>
</protein>
<evidence type="ECO:0000256" key="3">
    <source>
        <dbReference type="ARBA" id="ARBA00022692"/>
    </source>
</evidence>
<evidence type="ECO:0008006" key="9">
    <source>
        <dbReference type="Google" id="ProtNLM"/>
    </source>
</evidence>
<evidence type="ECO:0000256" key="6">
    <source>
        <dbReference type="SAM" id="Phobius"/>
    </source>
</evidence>
<dbReference type="PANTHER" id="PTHR43461:SF1">
    <property type="entry name" value="TRANSMEMBRANE PROTEIN 256"/>
    <property type="match status" value="1"/>
</dbReference>
<feature type="transmembrane region" description="Helical" evidence="6">
    <location>
        <begin position="46"/>
        <end position="62"/>
    </location>
</feature>
<comment type="subcellular location">
    <subcellularLocation>
        <location evidence="1">Membrane</location>
        <topology evidence="1">Multi-pass membrane protein</topology>
    </subcellularLocation>
</comment>
<proteinExistence type="inferred from homology"/>
<dbReference type="Proteomes" id="UP000196475">
    <property type="component" value="Unassembled WGS sequence"/>
</dbReference>
<comment type="similarity">
    <text evidence="2">Belongs to the UPF0382 family.</text>
</comment>
<dbReference type="PANTHER" id="PTHR43461">
    <property type="entry name" value="TRANSMEMBRANE PROTEIN 256"/>
    <property type="match status" value="1"/>
</dbReference>